<dbReference type="Gene3D" id="1.10.10.1320">
    <property type="entry name" value="Anti-sigma factor, zinc-finger domain"/>
    <property type="match status" value="1"/>
</dbReference>
<accession>A0A3N1M810</accession>
<reference evidence="1 2" key="1">
    <citation type="submission" date="2018-11" db="EMBL/GenBank/DDBJ databases">
        <title>Genomic Encyclopedia of Type Strains, Phase IV (KMG-IV): sequencing the most valuable type-strain genomes for metagenomic binning, comparative biology and taxonomic classification.</title>
        <authorList>
            <person name="Goeker M."/>
        </authorList>
    </citation>
    <scope>NUCLEOTIDE SEQUENCE [LARGE SCALE GENOMIC DNA]</scope>
    <source>
        <strain evidence="1 2">DSM 5900</strain>
    </source>
</reference>
<gene>
    <name evidence="1" type="ORF">EDC65_1643</name>
</gene>
<dbReference type="OrthoDB" id="5702699at2"/>
<dbReference type="Proteomes" id="UP000278222">
    <property type="component" value="Unassembled WGS sequence"/>
</dbReference>
<sequence length="220" mass="22987">MNRNPVDTIDSLPEEAFLLPWYVNGTLDAEDRGRVEAALAQSAELREELELLRAVERSVVASTDAMPDPDPDGFARLMARIDAEPQRTAQPAASQGRGLLARVAGWFEVSWRPAMAAAALVIAVQAAAIVALVGDRGEAGGQFQTASGASGTGDARFLVGFADGALLGDIRALLERADAVIVKGPTADGYFVVAAQGDAAQAQSTLQSAANLVTQAERMP</sequence>
<proteinExistence type="predicted"/>
<organism evidence="1 2">
    <name type="scientific">Stella humosa</name>
    <dbReference type="NCBI Taxonomy" id="94"/>
    <lineage>
        <taxon>Bacteria</taxon>
        <taxon>Pseudomonadati</taxon>
        <taxon>Pseudomonadota</taxon>
        <taxon>Alphaproteobacteria</taxon>
        <taxon>Rhodospirillales</taxon>
        <taxon>Stellaceae</taxon>
        <taxon>Stella</taxon>
    </lineage>
</organism>
<dbReference type="RefSeq" id="WP_123689196.1">
    <property type="nucleotide sequence ID" value="NZ_AP019700.1"/>
</dbReference>
<evidence type="ECO:0000313" key="1">
    <source>
        <dbReference type="EMBL" id="ROP99852.1"/>
    </source>
</evidence>
<comment type="caution">
    <text evidence="1">The sequence shown here is derived from an EMBL/GenBank/DDBJ whole genome shotgun (WGS) entry which is preliminary data.</text>
</comment>
<dbReference type="EMBL" id="RJKX01000013">
    <property type="protein sequence ID" value="ROP99852.1"/>
    <property type="molecule type" value="Genomic_DNA"/>
</dbReference>
<protein>
    <submittedName>
        <fullName evidence="1">Uncharacterized protein</fullName>
    </submittedName>
</protein>
<keyword evidence="2" id="KW-1185">Reference proteome</keyword>
<evidence type="ECO:0000313" key="2">
    <source>
        <dbReference type="Proteomes" id="UP000278222"/>
    </source>
</evidence>
<name>A0A3N1M810_9PROT</name>
<dbReference type="InterPro" id="IPR041916">
    <property type="entry name" value="Anti_sigma_zinc_sf"/>
</dbReference>
<dbReference type="AlphaFoldDB" id="A0A3N1M810"/>